<dbReference type="GO" id="GO:0000160">
    <property type="term" value="P:phosphorelay signal transduction system"/>
    <property type="evidence" value="ECO:0007669"/>
    <property type="project" value="UniProtKB-KW"/>
</dbReference>
<dbReference type="Proteomes" id="UP000295510">
    <property type="component" value="Unassembled WGS sequence"/>
</dbReference>
<evidence type="ECO:0000313" key="6">
    <source>
        <dbReference type="EMBL" id="TDQ43497.1"/>
    </source>
</evidence>
<sequence>MPGLPLRWPTAWRDWPHYVWVGLLLLALLAALYWVSRPAAVPGAVNIGEIEVSVLGQPDIPPKTVRLPHVLDDEEDLWRHRVAYRLDWPAALDYDRRDGQRLALLLPRVDARFRVLLNQQEVYSVGWYAAPHRTILSGLFPYHIPLPAGLLADRPQDNELIIEVQGMPLERSGLSPFQIGDHDRLFDRYRVLEVWQVMGGWMMAIASVFMGLMSVFLWRALRERLFLLMAAASLAHVVRLLLLLLMLESPLSPSWHFFVYRVAFNVYVAFFCLFIEELFGLRMRMVRWLAYFLLVSGPLWLLAALYTENYTFARIWAGGLALLAAVSLAMLVVRTGWGRRLNQDQTLVLVVALFTLITGVRDFLVLQLNFPGDADIRWMSIGSLALMFTLGWVLVQRATASTREVHRLNQSLAEIVARREAELRQAFEQLRVSEQQRAVEGERRRLMRDMHDGLGSQLVQTLNMVRSHRGALDAQSVEAMIHHALEELRMTLDSLEPMEGDLPTILGTFRQRIAPALESAGIQLVWDVQEVPALSALDSRGIMHLFRCMQEIFANVVKHARATEVVVRTAADDQAVYLNVEDNGIGFTPDGERGNKGRGLGNLRVRAAKLGAHIRFYTNNPGTGVEFKFPTQHPAEPDWASTGLEAPR</sequence>
<feature type="transmembrane region" description="Helical" evidence="4">
    <location>
        <begin position="376"/>
        <end position="395"/>
    </location>
</feature>
<proteinExistence type="predicted"/>
<dbReference type="EMBL" id="SNYL01000006">
    <property type="protein sequence ID" value="TDQ43497.1"/>
    <property type="molecule type" value="Genomic_DNA"/>
</dbReference>
<keyword evidence="4" id="KW-0812">Transmembrane</keyword>
<name>A0A4V3D6D7_9BURK</name>
<keyword evidence="7" id="KW-1185">Reference proteome</keyword>
<evidence type="ECO:0000256" key="3">
    <source>
        <dbReference type="ARBA" id="ARBA00023012"/>
    </source>
</evidence>
<reference evidence="6 7" key="1">
    <citation type="submission" date="2019-03" db="EMBL/GenBank/DDBJ databases">
        <title>Genomic Encyclopedia of Type Strains, Phase IV (KMG-IV): sequencing the most valuable type-strain genomes for metagenomic binning, comparative biology and taxonomic classification.</title>
        <authorList>
            <person name="Goeker M."/>
        </authorList>
    </citation>
    <scope>NUCLEOTIDE SEQUENCE [LARGE SCALE GENOMIC DNA]</scope>
    <source>
        <strain evidence="6 7">DSM 19605</strain>
    </source>
</reference>
<dbReference type="PANTHER" id="PTHR24421">
    <property type="entry name" value="NITRATE/NITRITE SENSOR PROTEIN NARX-RELATED"/>
    <property type="match status" value="1"/>
</dbReference>
<dbReference type="InterPro" id="IPR003594">
    <property type="entry name" value="HATPase_dom"/>
</dbReference>
<dbReference type="RefSeq" id="WP_133596869.1">
    <property type="nucleotide sequence ID" value="NZ_SNYL01000006.1"/>
</dbReference>
<feature type="domain" description="Histidine kinase/HSP90-like ATPase" evidence="5">
    <location>
        <begin position="540"/>
        <end position="633"/>
    </location>
</feature>
<dbReference type="InterPro" id="IPR050482">
    <property type="entry name" value="Sensor_HK_TwoCompSys"/>
</dbReference>
<feature type="transmembrane region" description="Helical" evidence="4">
    <location>
        <begin position="345"/>
        <end position="364"/>
    </location>
</feature>
<evidence type="ECO:0000313" key="7">
    <source>
        <dbReference type="Proteomes" id="UP000295510"/>
    </source>
</evidence>
<dbReference type="InterPro" id="IPR036890">
    <property type="entry name" value="HATPase_C_sf"/>
</dbReference>
<keyword evidence="1" id="KW-0808">Transferase</keyword>
<dbReference type="OrthoDB" id="9147043at2"/>
<dbReference type="GO" id="GO:0016301">
    <property type="term" value="F:kinase activity"/>
    <property type="evidence" value="ECO:0007669"/>
    <property type="project" value="UniProtKB-KW"/>
</dbReference>
<feature type="transmembrane region" description="Helical" evidence="4">
    <location>
        <begin position="288"/>
        <end position="307"/>
    </location>
</feature>
<dbReference type="PANTHER" id="PTHR24421:SF58">
    <property type="entry name" value="SIGNAL TRANSDUCTION HISTIDINE-PROTEIN KINASE_PHOSPHATASE UHPB"/>
    <property type="match status" value="1"/>
</dbReference>
<feature type="transmembrane region" description="Helical" evidence="4">
    <location>
        <begin position="313"/>
        <end position="333"/>
    </location>
</feature>
<organism evidence="6 7">
    <name type="scientific">Tepidicella xavieri</name>
    <dbReference type="NCBI Taxonomy" id="360241"/>
    <lineage>
        <taxon>Bacteria</taxon>
        <taxon>Pseudomonadati</taxon>
        <taxon>Pseudomonadota</taxon>
        <taxon>Betaproteobacteria</taxon>
        <taxon>Burkholderiales</taxon>
        <taxon>Tepidicella</taxon>
    </lineage>
</organism>
<dbReference type="SUPFAM" id="SSF55874">
    <property type="entry name" value="ATPase domain of HSP90 chaperone/DNA topoisomerase II/histidine kinase"/>
    <property type="match status" value="1"/>
</dbReference>
<evidence type="ECO:0000259" key="5">
    <source>
        <dbReference type="SMART" id="SM00387"/>
    </source>
</evidence>
<keyword evidence="3" id="KW-0902">Two-component regulatory system</keyword>
<gene>
    <name evidence="6" type="ORF">DFR43_10668</name>
</gene>
<dbReference type="SMART" id="SM00387">
    <property type="entry name" value="HATPase_c"/>
    <property type="match status" value="1"/>
</dbReference>
<evidence type="ECO:0000256" key="2">
    <source>
        <dbReference type="ARBA" id="ARBA00022777"/>
    </source>
</evidence>
<keyword evidence="2 6" id="KW-0418">Kinase</keyword>
<evidence type="ECO:0000256" key="4">
    <source>
        <dbReference type="SAM" id="Phobius"/>
    </source>
</evidence>
<feature type="transmembrane region" description="Helical" evidence="4">
    <location>
        <begin position="225"/>
        <end position="246"/>
    </location>
</feature>
<keyword evidence="4" id="KW-0472">Membrane</keyword>
<dbReference type="AlphaFoldDB" id="A0A4V3D6D7"/>
<dbReference type="Pfam" id="PF02518">
    <property type="entry name" value="HATPase_c"/>
    <property type="match status" value="1"/>
</dbReference>
<evidence type="ECO:0000256" key="1">
    <source>
        <dbReference type="ARBA" id="ARBA00022679"/>
    </source>
</evidence>
<feature type="transmembrane region" description="Helical" evidence="4">
    <location>
        <begin position="194"/>
        <end position="218"/>
    </location>
</feature>
<keyword evidence="4" id="KW-1133">Transmembrane helix</keyword>
<feature type="transmembrane region" description="Helical" evidence="4">
    <location>
        <begin position="258"/>
        <end position="276"/>
    </location>
</feature>
<dbReference type="CDD" id="cd16917">
    <property type="entry name" value="HATPase_UhpB-NarQ-NarX-like"/>
    <property type="match status" value="1"/>
</dbReference>
<accession>A0A4V3D6D7</accession>
<feature type="transmembrane region" description="Helical" evidence="4">
    <location>
        <begin position="17"/>
        <end position="35"/>
    </location>
</feature>
<comment type="caution">
    <text evidence="6">The sequence shown here is derived from an EMBL/GenBank/DDBJ whole genome shotgun (WGS) entry which is preliminary data.</text>
</comment>
<protein>
    <submittedName>
        <fullName evidence="6">Signal transduction histidine kinase</fullName>
    </submittedName>
</protein>
<dbReference type="Gene3D" id="3.30.565.10">
    <property type="entry name" value="Histidine kinase-like ATPase, C-terminal domain"/>
    <property type="match status" value="1"/>
</dbReference>